<dbReference type="PROSITE" id="PS50893">
    <property type="entry name" value="ABC_TRANSPORTER_2"/>
    <property type="match status" value="1"/>
</dbReference>
<sequence length="265" mass="28282">MADNEQQRGQASNAAVDEAPVNGLKLPAIDLKGASRSYGSRTILKDLSLTVERGELFGLLGPSGSGKTTLIKLITGLEAASAGEATLLGKRVPNRQVLAKVGYMAQADALYNELTGTQNLEFFAALYGLSGARRQERIESVLALVDLTEHRSKPVSAYSGGMKRRLSLAVALLHEPELLLLDEPTVGIDPALRQSIWAELLALRGRGITIVLTTHVMDEADRCDRIGLIRDGRLIAIGSPDELRTATGAATIEEAFIVLGRGTEA</sequence>
<proteinExistence type="predicted"/>
<dbReference type="GO" id="GO:0016887">
    <property type="term" value="F:ATP hydrolysis activity"/>
    <property type="evidence" value="ECO:0007669"/>
    <property type="project" value="InterPro"/>
</dbReference>
<dbReference type="InterPro" id="IPR003593">
    <property type="entry name" value="AAA+_ATPase"/>
</dbReference>
<dbReference type="Proteomes" id="UP000310636">
    <property type="component" value="Unassembled WGS sequence"/>
</dbReference>
<keyword evidence="2 4" id="KW-0067">ATP-binding</keyword>
<name>A0A4S4BYC8_9BACL</name>
<evidence type="ECO:0000313" key="5">
    <source>
        <dbReference type="Proteomes" id="UP000310636"/>
    </source>
</evidence>
<organism evidence="4 5">
    <name type="scientific">Cohnella fermenti</name>
    <dbReference type="NCBI Taxonomy" id="2565925"/>
    <lineage>
        <taxon>Bacteria</taxon>
        <taxon>Bacillati</taxon>
        <taxon>Bacillota</taxon>
        <taxon>Bacilli</taxon>
        <taxon>Bacillales</taxon>
        <taxon>Paenibacillaceae</taxon>
        <taxon>Cohnella</taxon>
    </lineage>
</organism>
<dbReference type="SMART" id="SM00382">
    <property type="entry name" value="AAA"/>
    <property type="match status" value="1"/>
</dbReference>
<protein>
    <submittedName>
        <fullName evidence="4">ABC transporter ATP-binding protein</fullName>
    </submittedName>
</protein>
<dbReference type="GO" id="GO:0005524">
    <property type="term" value="F:ATP binding"/>
    <property type="evidence" value="ECO:0007669"/>
    <property type="project" value="UniProtKB-KW"/>
</dbReference>
<dbReference type="InterPro" id="IPR017871">
    <property type="entry name" value="ABC_transporter-like_CS"/>
</dbReference>
<evidence type="ECO:0000259" key="3">
    <source>
        <dbReference type="PROSITE" id="PS50893"/>
    </source>
</evidence>
<dbReference type="Pfam" id="PF00005">
    <property type="entry name" value="ABC_tran"/>
    <property type="match status" value="1"/>
</dbReference>
<evidence type="ECO:0000256" key="1">
    <source>
        <dbReference type="ARBA" id="ARBA00022741"/>
    </source>
</evidence>
<reference evidence="4 5" key="1">
    <citation type="submission" date="2019-04" db="EMBL/GenBank/DDBJ databases">
        <title>Cohnella sp. nov. isolated from preserved vegetables.</title>
        <authorList>
            <person name="Lin S.-Y."/>
            <person name="Hung M.-H."/>
            <person name="Young C.-C."/>
        </authorList>
    </citation>
    <scope>NUCLEOTIDE SEQUENCE [LARGE SCALE GENOMIC DNA]</scope>
    <source>
        <strain evidence="4 5">CC-MHH1044</strain>
    </source>
</reference>
<comment type="caution">
    <text evidence="4">The sequence shown here is derived from an EMBL/GenBank/DDBJ whole genome shotgun (WGS) entry which is preliminary data.</text>
</comment>
<evidence type="ECO:0000256" key="2">
    <source>
        <dbReference type="ARBA" id="ARBA00022840"/>
    </source>
</evidence>
<dbReference type="SUPFAM" id="SSF52540">
    <property type="entry name" value="P-loop containing nucleoside triphosphate hydrolases"/>
    <property type="match status" value="1"/>
</dbReference>
<dbReference type="PANTHER" id="PTHR43038">
    <property type="entry name" value="ATP-BINDING CASSETTE, SUB-FAMILY H, MEMBER 1"/>
    <property type="match status" value="1"/>
</dbReference>
<accession>A0A4S4BYC8</accession>
<dbReference type="EMBL" id="SSOB01000013">
    <property type="protein sequence ID" value="THF79552.1"/>
    <property type="molecule type" value="Genomic_DNA"/>
</dbReference>
<keyword evidence="1" id="KW-0547">Nucleotide-binding</keyword>
<dbReference type="InterPro" id="IPR003439">
    <property type="entry name" value="ABC_transporter-like_ATP-bd"/>
</dbReference>
<dbReference type="PROSITE" id="PS00211">
    <property type="entry name" value="ABC_TRANSPORTER_1"/>
    <property type="match status" value="1"/>
</dbReference>
<dbReference type="AlphaFoldDB" id="A0A4S4BYC8"/>
<dbReference type="OrthoDB" id="9804819at2"/>
<dbReference type="PANTHER" id="PTHR43038:SF3">
    <property type="entry name" value="ABC TRANSPORTER G FAMILY MEMBER 20 ISOFORM X1"/>
    <property type="match status" value="1"/>
</dbReference>
<keyword evidence="5" id="KW-1185">Reference proteome</keyword>
<evidence type="ECO:0000313" key="4">
    <source>
        <dbReference type="EMBL" id="THF79552.1"/>
    </source>
</evidence>
<gene>
    <name evidence="4" type="ORF">E6C55_12300</name>
</gene>
<dbReference type="InterPro" id="IPR027417">
    <property type="entry name" value="P-loop_NTPase"/>
</dbReference>
<dbReference type="Gene3D" id="3.40.50.300">
    <property type="entry name" value="P-loop containing nucleotide triphosphate hydrolases"/>
    <property type="match status" value="1"/>
</dbReference>
<feature type="domain" description="ABC transporter" evidence="3">
    <location>
        <begin position="29"/>
        <end position="256"/>
    </location>
</feature>